<dbReference type="eggNOG" id="COG5434">
    <property type="taxonomic scope" value="Bacteria"/>
</dbReference>
<dbReference type="SUPFAM" id="SSF51126">
    <property type="entry name" value="Pectin lyase-like"/>
    <property type="match status" value="1"/>
</dbReference>
<dbReference type="Proteomes" id="UP000033664">
    <property type="component" value="Unassembled WGS sequence"/>
</dbReference>
<dbReference type="RefSeq" id="WP_045979009.1">
    <property type="nucleotide sequence ID" value="NZ_CP023397.1"/>
</dbReference>
<dbReference type="InterPro" id="IPR012334">
    <property type="entry name" value="Pectin_lyas_fold"/>
</dbReference>
<dbReference type="PANTHER" id="PTHR31736">
    <property type="match status" value="1"/>
</dbReference>
<comment type="caution">
    <text evidence="4">The sequence shown here is derived from an EMBL/GenBank/DDBJ whole genome shotgun (WGS) entry which is preliminary data.</text>
</comment>
<reference evidence="4 5" key="1">
    <citation type="journal article" date="2015" name="BMC Genomics">
        <title>Genome mining reveals unlocked bioactive potential of marine Gram-negative bacteria.</title>
        <authorList>
            <person name="Machado H."/>
            <person name="Sonnenschein E.C."/>
            <person name="Melchiorsen J."/>
            <person name="Gram L."/>
        </authorList>
    </citation>
    <scope>NUCLEOTIDE SEQUENCE [LARGE SCALE GENOMIC DNA]</scope>
    <source>
        <strain evidence="4 5">S3137</strain>
    </source>
</reference>
<protein>
    <recommendedName>
        <fullName evidence="3">Rhamnogalacturonase A/B/Epimerase-like pectate lyase domain-containing protein</fullName>
    </recommendedName>
</protein>
<gene>
    <name evidence="4" type="ORF">TW72_01020</name>
</gene>
<dbReference type="PANTHER" id="PTHR31736:SF19">
    <property type="entry name" value="PECTIN LYASE SUPERFAMILY PROTEIN-RELATED"/>
    <property type="match status" value="1"/>
</dbReference>
<proteinExistence type="predicted"/>
<dbReference type="AlphaFoldDB" id="A0A0F4PV94"/>
<dbReference type="InterPro" id="IPR024535">
    <property type="entry name" value="RHGA/B-epi-like_pectate_lyase"/>
</dbReference>
<evidence type="ECO:0000259" key="3">
    <source>
        <dbReference type="Pfam" id="PF12708"/>
    </source>
</evidence>
<dbReference type="GeneID" id="58227066"/>
<dbReference type="SMART" id="SM00710">
    <property type="entry name" value="PbH1"/>
    <property type="match status" value="5"/>
</dbReference>
<sequence>MTRFIYFLLLFSFVAHAENVHVGDFGATADDQQDDSVAIQSALDSLAKGDTLIFAEGTYDVCTTLVLQHSEQITLRSFTQSKLKKCANFSGEYLLYVKPAQDFTLSSLHFQGLHNGHQVSTWGKQGVYIASATNVKIIGNEFSNFGDAALRVTSGPEADYFTTNTREVMIASNRFSQCRQVTTTQAQTNSYVGGVNDIVVLDNEFESCTLKLSTRAPAQTANVLFNTFKDINKTAFEVSYYSDLWVAHNRFMNIDGFVMNLYPNSQAPRQIPWDNIMFEKNFIHNTRFGLRLNSLGREQLRPVYALTVRDNRFEQVHFAEETNWRDIVRTYSYSDHASFDGVHISGNEYELAPDSDFLYIDPLSRNVYIDNNTALPTQPGS</sequence>
<keyword evidence="5" id="KW-1185">Reference proteome</keyword>
<evidence type="ECO:0000256" key="2">
    <source>
        <dbReference type="SAM" id="SignalP"/>
    </source>
</evidence>
<dbReference type="InterPro" id="IPR006626">
    <property type="entry name" value="PbH1"/>
</dbReference>
<dbReference type="PATRIC" id="fig|151081.8.peg.1382"/>
<feature type="chain" id="PRO_5002474835" description="Rhamnogalacturonase A/B/Epimerase-like pectate lyase domain-containing protein" evidence="2">
    <location>
        <begin position="18"/>
        <end position="381"/>
    </location>
</feature>
<keyword evidence="2" id="KW-0732">Signal</keyword>
<name>A0A0F4PV94_9GAMM</name>
<dbReference type="OrthoDB" id="5871643at2"/>
<evidence type="ECO:0000313" key="4">
    <source>
        <dbReference type="EMBL" id="KJZ02278.1"/>
    </source>
</evidence>
<dbReference type="Gene3D" id="2.160.20.10">
    <property type="entry name" value="Single-stranded right-handed beta-helix, Pectin lyase-like"/>
    <property type="match status" value="1"/>
</dbReference>
<evidence type="ECO:0000313" key="5">
    <source>
        <dbReference type="Proteomes" id="UP000033664"/>
    </source>
</evidence>
<keyword evidence="1" id="KW-1015">Disulfide bond</keyword>
<accession>A0A0F4PV94</accession>
<feature type="signal peptide" evidence="2">
    <location>
        <begin position="1"/>
        <end position="17"/>
    </location>
</feature>
<feature type="domain" description="Rhamnogalacturonase A/B/Epimerase-like pectate lyase" evidence="3">
    <location>
        <begin position="21"/>
        <end position="249"/>
    </location>
</feature>
<organism evidence="4 5">
    <name type="scientific">Pseudoalteromonas ruthenica</name>
    <dbReference type="NCBI Taxonomy" id="151081"/>
    <lineage>
        <taxon>Bacteria</taxon>
        <taxon>Pseudomonadati</taxon>
        <taxon>Pseudomonadota</taxon>
        <taxon>Gammaproteobacteria</taxon>
        <taxon>Alteromonadales</taxon>
        <taxon>Pseudoalteromonadaceae</taxon>
        <taxon>Pseudoalteromonas</taxon>
    </lineage>
</organism>
<evidence type="ECO:0000256" key="1">
    <source>
        <dbReference type="ARBA" id="ARBA00023157"/>
    </source>
</evidence>
<dbReference type="InterPro" id="IPR011050">
    <property type="entry name" value="Pectin_lyase_fold/virulence"/>
</dbReference>
<dbReference type="Pfam" id="PF12708">
    <property type="entry name" value="Pect-lyase_RHGA_epim"/>
    <property type="match status" value="1"/>
</dbReference>
<dbReference type="EMBL" id="JXXZ01000001">
    <property type="protein sequence ID" value="KJZ02278.1"/>
    <property type="molecule type" value="Genomic_DNA"/>
</dbReference>